<dbReference type="RefSeq" id="WP_079650585.1">
    <property type="nucleotide sequence ID" value="NZ_FUYM01000014.1"/>
</dbReference>
<sequence length="113" mass="11717">MSQTSNGGTGADGNGPDARRTEEMPRRGPAGDARPDFDGPDPRTRGGQPQEDVEDRGTVGMVEPDDYPQADRRDSRPTDIPSDPAGQAPAEGGDDVPPPTPGSPQRSNGGGRP</sequence>
<keyword evidence="3" id="KW-1185">Reference proteome</keyword>
<dbReference type="Proteomes" id="UP000189818">
    <property type="component" value="Unassembled WGS sequence"/>
</dbReference>
<dbReference type="STRING" id="439228.SAMN06295920_11473"/>
<feature type="compositionally biased region" description="Basic and acidic residues" evidence="1">
    <location>
        <begin position="33"/>
        <end position="44"/>
    </location>
</feature>
<dbReference type="EMBL" id="FUYM01000014">
    <property type="protein sequence ID" value="SKC07364.1"/>
    <property type="molecule type" value="Genomic_DNA"/>
</dbReference>
<accession>A0A1T5GG03</accession>
<evidence type="ECO:0000256" key="1">
    <source>
        <dbReference type="SAM" id="MobiDB-lite"/>
    </source>
</evidence>
<evidence type="ECO:0000313" key="3">
    <source>
        <dbReference type="Proteomes" id="UP000189818"/>
    </source>
</evidence>
<protein>
    <submittedName>
        <fullName evidence="2">Uncharacterized protein</fullName>
    </submittedName>
</protein>
<feature type="region of interest" description="Disordered" evidence="1">
    <location>
        <begin position="1"/>
        <end position="113"/>
    </location>
</feature>
<proteinExistence type="predicted"/>
<dbReference type="AlphaFoldDB" id="A0A1T5GG03"/>
<dbReference type="OrthoDB" id="7595223at2"/>
<reference evidence="3" key="1">
    <citation type="submission" date="2017-02" db="EMBL/GenBank/DDBJ databases">
        <authorList>
            <person name="Varghese N."/>
            <person name="Submissions S."/>
        </authorList>
    </citation>
    <scope>NUCLEOTIDE SEQUENCE [LARGE SCALE GENOMIC DNA]</scope>
    <source>
        <strain evidence="3">UM2</strain>
    </source>
</reference>
<organism evidence="2 3">
    <name type="scientific">Rhizorhabdus histidinilytica</name>
    <dbReference type="NCBI Taxonomy" id="439228"/>
    <lineage>
        <taxon>Bacteria</taxon>
        <taxon>Pseudomonadati</taxon>
        <taxon>Pseudomonadota</taxon>
        <taxon>Alphaproteobacteria</taxon>
        <taxon>Sphingomonadales</taxon>
        <taxon>Sphingomonadaceae</taxon>
        <taxon>Rhizorhabdus</taxon>
    </lineage>
</organism>
<evidence type="ECO:0000313" key="2">
    <source>
        <dbReference type="EMBL" id="SKC07364.1"/>
    </source>
</evidence>
<gene>
    <name evidence="2" type="ORF">SAMN06295920_11473</name>
</gene>
<name>A0A1T5GG03_9SPHN</name>
<feature type="compositionally biased region" description="Basic and acidic residues" evidence="1">
    <location>
        <begin position="17"/>
        <end position="26"/>
    </location>
</feature>